<proteinExistence type="inferred from homology"/>
<evidence type="ECO:0000256" key="2">
    <source>
        <dbReference type="ARBA" id="ARBA00022649"/>
    </source>
</evidence>
<dbReference type="Pfam" id="PF05016">
    <property type="entry name" value="ParE_toxin"/>
    <property type="match status" value="1"/>
</dbReference>
<dbReference type="EMBL" id="CP013729">
    <property type="protein sequence ID" value="ALV09086.1"/>
    <property type="molecule type" value="Genomic_DNA"/>
</dbReference>
<keyword evidence="4" id="KW-1185">Reference proteome</keyword>
<sequence length="101" mass="11341">MKVRLHREAVADIEGIAAYLAELNAAAAARFIAELEDKVMGLSTMAHAFPFLQGYEPQGIRKRIHGRYRILYRITGSGHVEVVRVLHTARDLVTAFLDRPL</sequence>
<evidence type="ECO:0000256" key="1">
    <source>
        <dbReference type="ARBA" id="ARBA00006226"/>
    </source>
</evidence>
<dbReference type="InterPro" id="IPR051803">
    <property type="entry name" value="TA_system_RelE-like_toxin"/>
</dbReference>
<protein>
    <submittedName>
        <fullName evidence="3">Plasmid stabilization protein</fullName>
    </submittedName>
</protein>
<dbReference type="PANTHER" id="PTHR33755">
    <property type="entry name" value="TOXIN PARE1-RELATED"/>
    <property type="match status" value="1"/>
</dbReference>
<keyword evidence="2" id="KW-1277">Toxin-antitoxin system</keyword>
<dbReference type="STRING" id="76731.RD2015_4645"/>
<dbReference type="InterPro" id="IPR035093">
    <property type="entry name" value="RelE/ParE_toxin_dom_sf"/>
</dbReference>
<dbReference type="KEGG" id="rdp:RD2015_4645"/>
<dbReference type="Gene3D" id="3.30.2310.20">
    <property type="entry name" value="RelE-like"/>
    <property type="match status" value="1"/>
</dbReference>
<dbReference type="OrthoDB" id="9798046at2"/>
<gene>
    <name evidence="3" type="ORF">RD2015_4645</name>
</gene>
<comment type="similarity">
    <text evidence="1">Belongs to the RelE toxin family.</text>
</comment>
<dbReference type="InterPro" id="IPR007712">
    <property type="entry name" value="RelE/ParE_toxin"/>
</dbReference>
<dbReference type="Proteomes" id="UP000060699">
    <property type="component" value="Chromosome"/>
</dbReference>
<evidence type="ECO:0000313" key="4">
    <source>
        <dbReference type="Proteomes" id="UP000060699"/>
    </source>
</evidence>
<organism evidence="3 4">
    <name type="scientific">Roseateles depolymerans</name>
    <dbReference type="NCBI Taxonomy" id="76731"/>
    <lineage>
        <taxon>Bacteria</taxon>
        <taxon>Pseudomonadati</taxon>
        <taxon>Pseudomonadota</taxon>
        <taxon>Betaproteobacteria</taxon>
        <taxon>Burkholderiales</taxon>
        <taxon>Sphaerotilaceae</taxon>
        <taxon>Roseateles</taxon>
    </lineage>
</organism>
<name>A0A0U3LCH4_9BURK</name>
<reference evidence="3 4" key="1">
    <citation type="submission" date="2015-12" db="EMBL/GenBank/DDBJ databases">
        <title>Complete genome of Roseateles depolymerans KCTC 42856.</title>
        <authorList>
            <person name="Kim K.M."/>
        </authorList>
    </citation>
    <scope>NUCLEOTIDE SEQUENCE [LARGE SCALE GENOMIC DNA]</scope>
    <source>
        <strain evidence="3 4">KCTC 42856</strain>
    </source>
</reference>
<dbReference type="RefSeq" id="WP_058936919.1">
    <property type="nucleotide sequence ID" value="NZ_CP013729.1"/>
</dbReference>
<accession>A0A0U3LCH4</accession>
<dbReference type="PANTHER" id="PTHR33755:SF6">
    <property type="entry name" value="PLASMID STABILIZATION SYSTEM PROTEIN"/>
    <property type="match status" value="1"/>
</dbReference>
<evidence type="ECO:0000313" key="3">
    <source>
        <dbReference type="EMBL" id="ALV09086.1"/>
    </source>
</evidence>
<dbReference type="AlphaFoldDB" id="A0A0U3LCH4"/>